<organism evidence="2 3">
    <name type="scientific">Kitasatospora cineracea</name>
    <dbReference type="NCBI Taxonomy" id="88074"/>
    <lineage>
        <taxon>Bacteria</taxon>
        <taxon>Bacillati</taxon>
        <taxon>Actinomycetota</taxon>
        <taxon>Actinomycetes</taxon>
        <taxon>Kitasatosporales</taxon>
        <taxon>Streptomycetaceae</taxon>
        <taxon>Kitasatospora</taxon>
    </lineage>
</organism>
<evidence type="ECO:0000313" key="3">
    <source>
        <dbReference type="Proteomes" id="UP000266906"/>
    </source>
</evidence>
<accession>A0A3N4RHT8</accession>
<gene>
    <name evidence="2" type="ORF">EDD38_0587</name>
</gene>
<keyword evidence="3" id="KW-1185">Reference proteome</keyword>
<sequence>MTTGDSGARGNGEMWVELGLAGAAAEVRIGSVPVAGIEAGGRRIRRRRRTAVGALALASVVVLGGGTAAGLHAGPAGTGTARAIGPAGGGAGGSLVGAGDDGTPASPSAAARDPFAPVRVVIGQGVVDGKEWKLWEALWPVAPQERAYEQAVAVWQERSAVDPSLDKPTEAYVQQYWQPNEDVVDTYATLDGVRQRYDEQGGYPAPGHLEPWMATTFSGGLMGPRAKDDHPGPLPVTLAVMAFGPDIAKVVVTWSDGSVVEPQLVTVGDSPYRRIVVPEQAGKRVVSWQFFDKSGAEVPNAGEEMLK</sequence>
<comment type="caution">
    <text evidence="2">The sequence shown here is derived from an EMBL/GenBank/DDBJ whole genome shotgun (WGS) entry which is preliminary data.</text>
</comment>
<keyword evidence="1" id="KW-0812">Transmembrane</keyword>
<proteinExistence type="predicted"/>
<evidence type="ECO:0000313" key="2">
    <source>
        <dbReference type="EMBL" id="RPE32336.1"/>
    </source>
</evidence>
<dbReference type="AlphaFoldDB" id="A0A3N4RHT8"/>
<keyword evidence="1" id="KW-1133">Transmembrane helix</keyword>
<dbReference type="Proteomes" id="UP000266906">
    <property type="component" value="Unassembled WGS sequence"/>
</dbReference>
<protein>
    <submittedName>
        <fullName evidence="2">Uncharacterized protein</fullName>
    </submittedName>
</protein>
<dbReference type="EMBL" id="RKQG01000001">
    <property type="protein sequence ID" value="RPE32336.1"/>
    <property type="molecule type" value="Genomic_DNA"/>
</dbReference>
<dbReference type="RefSeq" id="WP_123817266.1">
    <property type="nucleotide sequence ID" value="NZ_RKQG01000001.1"/>
</dbReference>
<name>A0A3N4RHT8_9ACTN</name>
<evidence type="ECO:0000256" key="1">
    <source>
        <dbReference type="SAM" id="Phobius"/>
    </source>
</evidence>
<keyword evidence="1" id="KW-0472">Membrane</keyword>
<reference evidence="2 3" key="1">
    <citation type="submission" date="2018-11" db="EMBL/GenBank/DDBJ databases">
        <title>Sequencing the genomes of 1000 actinobacteria strains.</title>
        <authorList>
            <person name="Klenk H.-P."/>
        </authorList>
    </citation>
    <scope>NUCLEOTIDE SEQUENCE [LARGE SCALE GENOMIC DNA]</scope>
    <source>
        <strain evidence="2 3">DSM 44781</strain>
    </source>
</reference>
<feature type="transmembrane region" description="Helical" evidence="1">
    <location>
        <begin position="51"/>
        <end position="71"/>
    </location>
</feature>